<comment type="caution">
    <text evidence="3">The sequence shown here is derived from an EMBL/GenBank/DDBJ whole genome shotgun (WGS) entry which is preliminary data.</text>
</comment>
<accession>A0AAU9IL33</accession>
<dbReference type="SUPFAM" id="SSF48452">
    <property type="entry name" value="TPR-like"/>
    <property type="match status" value="1"/>
</dbReference>
<evidence type="ECO:0000313" key="3">
    <source>
        <dbReference type="EMBL" id="CAG9311879.1"/>
    </source>
</evidence>
<evidence type="ECO:0000256" key="1">
    <source>
        <dbReference type="PROSITE-ProRule" id="PRU00339"/>
    </source>
</evidence>
<feature type="compositionally biased region" description="Basic residues" evidence="2">
    <location>
        <begin position="425"/>
        <end position="434"/>
    </location>
</feature>
<dbReference type="InterPro" id="IPR019734">
    <property type="entry name" value="TPR_rpt"/>
</dbReference>
<evidence type="ECO:0000313" key="4">
    <source>
        <dbReference type="Proteomes" id="UP001162131"/>
    </source>
</evidence>
<proteinExistence type="predicted"/>
<feature type="region of interest" description="Disordered" evidence="2">
    <location>
        <begin position="385"/>
        <end position="434"/>
    </location>
</feature>
<feature type="repeat" description="TPR" evidence="1">
    <location>
        <begin position="207"/>
        <end position="240"/>
    </location>
</feature>
<gene>
    <name evidence="3" type="ORF">BSTOLATCC_MIC5139</name>
</gene>
<dbReference type="PROSITE" id="PS50005">
    <property type="entry name" value="TPR"/>
    <property type="match status" value="1"/>
</dbReference>
<feature type="compositionally biased region" description="Basic and acidic residues" evidence="2">
    <location>
        <begin position="280"/>
        <end position="293"/>
    </location>
</feature>
<feature type="region of interest" description="Disordered" evidence="2">
    <location>
        <begin position="272"/>
        <end position="317"/>
    </location>
</feature>
<protein>
    <submittedName>
        <fullName evidence="3">Uncharacterized protein</fullName>
    </submittedName>
</protein>
<keyword evidence="1" id="KW-0802">TPR repeat</keyword>
<reference evidence="3" key="1">
    <citation type="submission" date="2021-09" db="EMBL/GenBank/DDBJ databases">
        <authorList>
            <consortium name="AG Swart"/>
            <person name="Singh M."/>
            <person name="Singh A."/>
            <person name="Seah K."/>
            <person name="Emmerich C."/>
        </authorList>
    </citation>
    <scope>NUCLEOTIDE SEQUENCE</scope>
    <source>
        <strain evidence="3">ATCC30299</strain>
    </source>
</reference>
<dbReference type="InterPro" id="IPR011990">
    <property type="entry name" value="TPR-like_helical_dom_sf"/>
</dbReference>
<dbReference type="Gene3D" id="1.25.40.10">
    <property type="entry name" value="Tetratricopeptide repeat domain"/>
    <property type="match status" value="1"/>
</dbReference>
<evidence type="ECO:0000256" key="2">
    <source>
        <dbReference type="SAM" id="MobiDB-lite"/>
    </source>
</evidence>
<organism evidence="3 4">
    <name type="scientific">Blepharisma stoltei</name>
    <dbReference type="NCBI Taxonomy" id="1481888"/>
    <lineage>
        <taxon>Eukaryota</taxon>
        <taxon>Sar</taxon>
        <taxon>Alveolata</taxon>
        <taxon>Ciliophora</taxon>
        <taxon>Postciliodesmatophora</taxon>
        <taxon>Heterotrichea</taxon>
        <taxon>Heterotrichida</taxon>
        <taxon>Blepharismidae</taxon>
        <taxon>Blepharisma</taxon>
    </lineage>
</organism>
<sequence>MSAFDLGTIKNKLETRKFSESEKFINHTDESFSPKIKTNEKELTFDNPETPSTGQFEENFVLDQFKNNIETSDFQLIPHADKEKIRSLLASRQEKEEIPPLILSRICSGWEKYHELRFSEAVEILNDALQRSEPGSLVCFNISYLIGRCYLHYNLDSAFSVFQQLIEYNPNEIFYWIGLGAVFGQWKKNYEAFQCFLKATVLWRRSIEAWINIGTVYEICGQTAEANSAFEMAHKIHTSEKISNKSIEKVFKNRNSGIAEFVQPEIDPEKLPFRNSYNDDSAKEISKESESKKPFVKKRPKAVAAKPTNSINPSTDILKNPIQESESLVRPQAVNPKSLNENRIQNKSQVPMPIPIPQIGLQANNPAMVQAAAFIELWRFCSSKVQNRNPSRRSEQNEIKEDDDLEETAKMLLSLGPVKREKISKSKPQKKFKI</sequence>
<dbReference type="EMBL" id="CAJZBQ010000005">
    <property type="protein sequence ID" value="CAG9311879.1"/>
    <property type="molecule type" value="Genomic_DNA"/>
</dbReference>
<dbReference type="AlphaFoldDB" id="A0AAU9IL33"/>
<dbReference type="Proteomes" id="UP001162131">
    <property type="component" value="Unassembled WGS sequence"/>
</dbReference>
<name>A0AAU9IL33_9CILI</name>
<keyword evidence="4" id="KW-1185">Reference proteome</keyword>
<feature type="compositionally biased region" description="Polar residues" evidence="2">
    <location>
        <begin position="308"/>
        <end position="317"/>
    </location>
</feature>